<organism evidence="1 2">
    <name type="scientific">Epilithonimonas bovis DSM 19482</name>
    <dbReference type="NCBI Taxonomy" id="1121284"/>
    <lineage>
        <taxon>Bacteria</taxon>
        <taxon>Pseudomonadati</taxon>
        <taxon>Bacteroidota</taxon>
        <taxon>Flavobacteriia</taxon>
        <taxon>Flavobacteriales</taxon>
        <taxon>Weeksellaceae</taxon>
        <taxon>Chryseobacterium group</taxon>
        <taxon>Epilithonimonas</taxon>
    </lineage>
</organism>
<accession>A0A1U7Q0P4</accession>
<evidence type="ECO:0000313" key="1">
    <source>
        <dbReference type="EMBL" id="SIT98063.1"/>
    </source>
</evidence>
<gene>
    <name evidence="1" type="ORF">SAMN05660493_02796</name>
</gene>
<dbReference type="RefSeq" id="WP_076784160.1">
    <property type="nucleotide sequence ID" value="NZ_FTPU01000039.1"/>
</dbReference>
<keyword evidence="2" id="KW-1185">Reference proteome</keyword>
<dbReference type="Proteomes" id="UP000187261">
    <property type="component" value="Unassembled WGS sequence"/>
</dbReference>
<dbReference type="EMBL" id="FTPU01000039">
    <property type="protein sequence ID" value="SIT98063.1"/>
    <property type="molecule type" value="Genomic_DNA"/>
</dbReference>
<evidence type="ECO:0000313" key="2">
    <source>
        <dbReference type="Proteomes" id="UP000187261"/>
    </source>
</evidence>
<dbReference type="AlphaFoldDB" id="A0A1U7Q0P4"/>
<dbReference type="OrthoDB" id="1271345at2"/>
<reference evidence="2" key="1">
    <citation type="submission" date="2016-10" db="EMBL/GenBank/DDBJ databases">
        <authorList>
            <person name="Varghese N."/>
            <person name="Submissions S."/>
        </authorList>
    </citation>
    <scope>NUCLEOTIDE SEQUENCE [LARGE SCALE GENOMIC DNA]</scope>
    <source>
        <strain evidence="2">DSM 19482</strain>
    </source>
</reference>
<proteinExistence type="predicted"/>
<protein>
    <submittedName>
        <fullName evidence="1">Uncharacterized protein</fullName>
    </submittedName>
</protein>
<name>A0A1U7Q0P4_9FLAO</name>
<sequence length="268" mass="31043">MKKIIATFLLFFATIIYGQYYGGEIFIRDKSNLYLNQVYITNLNAHKSVLANYNGDFRIDAKEGDIIRFTSIVTERKDITVTSQMLASPKNFVELQIAYYEIQEVIISSFRPTGNLRKDVAMLKSSEKAFELRKMIGLPEPKGNGLPPEIPVLSFNQGLSFSIDSIFDLISGEKKKKERYQQYERMSKNIENLQNYFGDDYFISLKIPKQLIPNFLQFVYSSDNITTFLETNNYEATKTYIEKYLPIYLKRVQNSHLMSVSNDQPVSK</sequence>
<dbReference type="STRING" id="1121284.SAMN05660493_02796"/>